<evidence type="ECO:0000313" key="6">
    <source>
        <dbReference type="Proteomes" id="UP000308092"/>
    </source>
</evidence>
<comment type="caution">
    <text evidence="5">The sequence shown here is derived from an EMBL/GenBank/DDBJ whole genome shotgun (WGS) entry which is preliminary data.</text>
</comment>
<proteinExistence type="predicted"/>
<dbReference type="InterPro" id="IPR027377">
    <property type="entry name" value="ZAR1/RTP1-5-like_Znf-3CxxC"/>
</dbReference>
<dbReference type="Proteomes" id="UP000308092">
    <property type="component" value="Unassembled WGS sequence"/>
</dbReference>
<organism evidence="5 6">
    <name type="scientific">Aspergillus tanneri</name>
    <dbReference type="NCBI Taxonomy" id="1220188"/>
    <lineage>
        <taxon>Eukaryota</taxon>
        <taxon>Fungi</taxon>
        <taxon>Dikarya</taxon>
        <taxon>Ascomycota</taxon>
        <taxon>Pezizomycotina</taxon>
        <taxon>Eurotiomycetes</taxon>
        <taxon>Eurotiomycetidae</taxon>
        <taxon>Eurotiales</taxon>
        <taxon>Aspergillaceae</taxon>
        <taxon>Aspergillus</taxon>
        <taxon>Aspergillus subgen. Circumdati</taxon>
    </lineage>
</organism>
<dbReference type="EMBL" id="SOSA01000928">
    <property type="protein sequence ID" value="THC88143.1"/>
    <property type="molecule type" value="Genomic_DNA"/>
</dbReference>
<dbReference type="SMART" id="SM01328">
    <property type="entry name" value="zf-3CxxC"/>
    <property type="match status" value="1"/>
</dbReference>
<evidence type="ECO:0000259" key="4">
    <source>
        <dbReference type="SMART" id="SM01328"/>
    </source>
</evidence>
<evidence type="ECO:0000256" key="2">
    <source>
        <dbReference type="ARBA" id="ARBA00022771"/>
    </source>
</evidence>
<dbReference type="STRING" id="1220188.A0A4S3J0A8"/>
<feature type="domain" description="3CxxC-type" evidence="4">
    <location>
        <begin position="51"/>
        <end position="149"/>
    </location>
</feature>
<reference evidence="5 6" key="1">
    <citation type="submission" date="2019-03" db="EMBL/GenBank/DDBJ databases">
        <title>The genome sequence of a newly discovered highly antifungal drug resistant Aspergillus species, Aspergillus tanneri NIH 1004.</title>
        <authorList>
            <person name="Mounaud S."/>
            <person name="Singh I."/>
            <person name="Joardar V."/>
            <person name="Pakala S."/>
            <person name="Pakala S."/>
            <person name="Venepally P."/>
            <person name="Hoover J."/>
            <person name="Nierman W."/>
            <person name="Chung J."/>
            <person name="Losada L."/>
        </authorList>
    </citation>
    <scope>NUCLEOTIDE SEQUENCE [LARGE SCALE GENOMIC DNA]</scope>
    <source>
        <strain evidence="5 6">NIH1004</strain>
    </source>
</reference>
<sequence>MPHRGRRPVKRWSMYPKLHDDVVRLLAGEGLIFNFYNVDEDKGCTDNRDTHIMGRFICHNRACSSNGWSSKKIAITIRMYHGHKYNARVYHQRCKRCGSLSRPLLDESYAERATYWIKKWSGVVVEKPSSFGDSKGPHNSQLCEGCKAGHCSELRVDWITKMENEHIKMDKPF</sequence>
<keyword evidence="6" id="KW-1185">Reference proteome</keyword>
<protein>
    <recommendedName>
        <fullName evidence="4">3CxxC-type domain-containing protein</fullName>
    </recommendedName>
</protein>
<keyword evidence="1" id="KW-0479">Metal-binding</keyword>
<dbReference type="AlphaFoldDB" id="A0A4S3J0A8"/>
<accession>A0A4S3J0A8</accession>
<gene>
    <name evidence="5" type="ORF">EYZ11_012412</name>
</gene>
<keyword evidence="3" id="KW-0862">Zinc</keyword>
<dbReference type="GO" id="GO:0008270">
    <property type="term" value="F:zinc ion binding"/>
    <property type="evidence" value="ECO:0007669"/>
    <property type="project" value="UniProtKB-KW"/>
</dbReference>
<evidence type="ECO:0000256" key="1">
    <source>
        <dbReference type="ARBA" id="ARBA00022723"/>
    </source>
</evidence>
<keyword evidence="2" id="KW-0863">Zinc-finger</keyword>
<name>A0A4S3J0A8_9EURO</name>
<dbReference type="VEuPathDB" id="FungiDB:EYZ11_012412"/>
<dbReference type="Pfam" id="PF13695">
    <property type="entry name" value="Zn_ribbon_3CxxC"/>
    <property type="match status" value="1"/>
</dbReference>
<evidence type="ECO:0000313" key="5">
    <source>
        <dbReference type="EMBL" id="THC88143.1"/>
    </source>
</evidence>
<evidence type="ECO:0000256" key="3">
    <source>
        <dbReference type="ARBA" id="ARBA00022833"/>
    </source>
</evidence>